<name>A0A5C7HDK9_9ROSI</name>
<proteinExistence type="predicted"/>
<reference evidence="2" key="1">
    <citation type="journal article" date="2019" name="Gigascience">
        <title>De novo genome assembly of the endangered Acer yangbiense, a plant species with extremely small populations endemic to Yunnan Province, China.</title>
        <authorList>
            <person name="Yang J."/>
            <person name="Wariss H.M."/>
            <person name="Tao L."/>
            <person name="Zhang R."/>
            <person name="Yun Q."/>
            <person name="Hollingsworth P."/>
            <person name="Dao Z."/>
            <person name="Luo G."/>
            <person name="Guo H."/>
            <person name="Ma Y."/>
            <person name="Sun W."/>
        </authorList>
    </citation>
    <scope>NUCLEOTIDE SEQUENCE [LARGE SCALE GENOMIC DNA]</scope>
    <source>
        <strain evidence="2">cv. Malutang</strain>
    </source>
</reference>
<keyword evidence="2" id="KW-1185">Reference proteome</keyword>
<accession>A0A5C7HDK9</accession>
<dbReference type="AlphaFoldDB" id="A0A5C7HDK9"/>
<evidence type="ECO:0000313" key="2">
    <source>
        <dbReference type="Proteomes" id="UP000323000"/>
    </source>
</evidence>
<dbReference type="InterPro" id="IPR029063">
    <property type="entry name" value="SAM-dependent_MTases_sf"/>
</dbReference>
<comment type="caution">
    <text evidence="1">The sequence shown here is derived from an EMBL/GenBank/DDBJ whole genome shotgun (WGS) entry which is preliminary data.</text>
</comment>
<dbReference type="SUPFAM" id="SSF53335">
    <property type="entry name" value="S-adenosyl-L-methionine-dependent methyltransferases"/>
    <property type="match status" value="1"/>
</dbReference>
<dbReference type="Proteomes" id="UP000323000">
    <property type="component" value="Chromosome 9"/>
</dbReference>
<dbReference type="EMBL" id="VAHF01000009">
    <property type="protein sequence ID" value="TXG55084.1"/>
    <property type="molecule type" value="Genomic_DNA"/>
</dbReference>
<dbReference type="OrthoDB" id="1825462at2759"/>
<sequence length="103" mass="10990">MTVDSESISIVVIKECKEVFKGLKSLQVDVGGGTGAMAGAMNDNLDFLEGDMFEAIPSADAVLLKDQRIAAARGNPSFVSRNFTSVLRQELHITSISVKKGIC</sequence>
<evidence type="ECO:0008006" key="3">
    <source>
        <dbReference type="Google" id="ProtNLM"/>
    </source>
</evidence>
<protein>
    <recommendedName>
        <fullName evidence="3">O-methyltransferase domain-containing protein</fullName>
    </recommendedName>
</protein>
<gene>
    <name evidence="1" type="ORF">EZV62_020340</name>
</gene>
<organism evidence="1 2">
    <name type="scientific">Acer yangbiense</name>
    <dbReference type="NCBI Taxonomy" id="1000413"/>
    <lineage>
        <taxon>Eukaryota</taxon>
        <taxon>Viridiplantae</taxon>
        <taxon>Streptophyta</taxon>
        <taxon>Embryophyta</taxon>
        <taxon>Tracheophyta</taxon>
        <taxon>Spermatophyta</taxon>
        <taxon>Magnoliopsida</taxon>
        <taxon>eudicotyledons</taxon>
        <taxon>Gunneridae</taxon>
        <taxon>Pentapetalae</taxon>
        <taxon>rosids</taxon>
        <taxon>malvids</taxon>
        <taxon>Sapindales</taxon>
        <taxon>Sapindaceae</taxon>
        <taxon>Hippocastanoideae</taxon>
        <taxon>Acereae</taxon>
        <taxon>Acer</taxon>
    </lineage>
</organism>
<evidence type="ECO:0000313" key="1">
    <source>
        <dbReference type="EMBL" id="TXG55084.1"/>
    </source>
</evidence>